<proteinExistence type="predicted"/>
<keyword evidence="2" id="KW-1185">Reference proteome</keyword>
<protein>
    <submittedName>
        <fullName evidence="1">Uncharacterized protein</fullName>
    </submittedName>
</protein>
<organism evidence="1 2">
    <name type="scientific">Streptomyces lichenis</name>
    <dbReference type="NCBI Taxonomy" id="2306967"/>
    <lineage>
        <taxon>Bacteria</taxon>
        <taxon>Bacillati</taxon>
        <taxon>Actinomycetota</taxon>
        <taxon>Actinomycetes</taxon>
        <taxon>Kitasatosporales</taxon>
        <taxon>Streptomycetaceae</taxon>
        <taxon>Streptomyces</taxon>
    </lineage>
</organism>
<gene>
    <name evidence="1" type="ORF">M1O15_16085</name>
</gene>
<sequence>MTDTEPAGRVHRALTADEMAAIAAAIEAVGTAGGLVPATAYALYTALGEHLRPALADHVGTAPAPLPAHARFAIPEAQWLAIAERCIARAEAFGAGVHAALELRRVMPARYADPGITTPARLPRDHRPPAHELSVTREATDTITAASRHCERLAQCFGPGSDEHLAAVRSWQCGLSRLFAMAFGAHTRVERADPLSLTVTSETTGFVYGLHFRPALVPPADAPRPGRWLSVY</sequence>
<accession>A0ABT0IC43</accession>
<dbReference type="Proteomes" id="UP001522868">
    <property type="component" value="Unassembled WGS sequence"/>
</dbReference>
<reference evidence="1 2" key="1">
    <citation type="submission" date="2022-04" db="EMBL/GenBank/DDBJ databases">
        <title>Streptomyces sp. nov. LCR6-01 isolated from Lichen of Dirinaria sp.</title>
        <authorList>
            <person name="Kanchanasin P."/>
            <person name="Tanasupawat S."/>
            <person name="Phongsopitanun W."/>
        </authorList>
    </citation>
    <scope>NUCLEOTIDE SEQUENCE [LARGE SCALE GENOMIC DNA]</scope>
    <source>
        <strain evidence="1 2">LCR6-01</strain>
    </source>
</reference>
<dbReference type="RefSeq" id="WP_248634532.1">
    <property type="nucleotide sequence ID" value="NZ_JALPTH010000014.1"/>
</dbReference>
<evidence type="ECO:0000313" key="1">
    <source>
        <dbReference type="EMBL" id="MCK8678885.1"/>
    </source>
</evidence>
<name>A0ABT0IC43_9ACTN</name>
<comment type="caution">
    <text evidence="1">The sequence shown here is derived from an EMBL/GenBank/DDBJ whole genome shotgun (WGS) entry which is preliminary data.</text>
</comment>
<evidence type="ECO:0000313" key="2">
    <source>
        <dbReference type="Proteomes" id="UP001522868"/>
    </source>
</evidence>
<dbReference type="EMBL" id="JALPTH010000014">
    <property type="protein sequence ID" value="MCK8678885.1"/>
    <property type="molecule type" value="Genomic_DNA"/>
</dbReference>